<reference evidence="2" key="4">
    <citation type="submission" date="2019-03" db="UniProtKB">
        <authorList>
            <consortium name="EnsemblPlants"/>
        </authorList>
    </citation>
    <scope>IDENTIFICATION</scope>
</reference>
<sequence>MAKYTTSIRAPLRLSLLLLVCIATTTQGQIIDGMNNRKISLPGGLCVYRKKTKAFCCLAKPDSCHIELYYCNLDCKRYADVAAMTTPPSAILPPLP</sequence>
<name>A0A453S321_AEGTS</name>
<protein>
    <submittedName>
        <fullName evidence="2">Uncharacterized protein</fullName>
    </submittedName>
</protein>
<dbReference type="Gramene" id="AET7Gv20800300.1">
    <property type="protein sequence ID" value="AET7Gv20800300.1"/>
    <property type="gene ID" value="AET7Gv20800300"/>
</dbReference>
<organism evidence="2 3">
    <name type="scientific">Aegilops tauschii subsp. strangulata</name>
    <name type="common">Goatgrass</name>
    <dbReference type="NCBI Taxonomy" id="200361"/>
    <lineage>
        <taxon>Eukaryota</taxon>
        <taxon>Viridiplantae</taxon>
        <taxon>Streptophyta</taxon>
        <taxon>Embryophyta</taxon>
        <taxon>Tracheophyta</taxon>
        <taxon>Spermatophyta</taxon>
        <taxon>Magnoliopsida</taxon>
        <taxon>Liliopsida</taxon>
        <taxon>Poales</taxon>
        <taxon>Poaceae</taxon>
        <taxon>BOP clade</taxon>
        <taxon>Pooideae</taxon>
        <taxon>Triticodae</taxon>
        <taxon>Triticeae</taxon>
        <taxon>Triticinae</taxon>
        <taxon>Aegilops</taxon>
    </lineage>
</organism>
<feature type="signal peptide" evidence="1">
    <location>
        <begin position="1"/>
        <end position="28"/>
    </location>
</feature>
<evidence type="ECO:0000313" key="2">
    <source>
        <dbReference type="EnsemblPlants" id="AET7Gv20800300.1"/>
    </source>
</evidence>
<reference evidence="3" key="1">
    <citation type="journal article" date="2014" name="Science">
        <title>Ancient hybridizations among the ancestral genomes of bread wheat.</title>
        <authorList>
            <consortium name="International Wheat Genome Sequencing Consortium,"/>
            <person name="Marcussen T."/>
            <person name="Sandve S.R."/>
            <person name="Heier L."/>
            <person name="Spannagl M."/>
            <person name="Pfeifer M."/>
            <person name="Jakobsen K.S."/>
            <person name="Wulff B.B."/>
            <person name="Steuernagel B."/>
            <person name="Mayer K.F."/>
            <person name="Olsen O.A."/>
        </authorList>
    </citation>
    <scope>NUCLEOTIDE SEQUENCE [LARGE SCALE GENOMIC DNA]</scope>
    <source>
        <strain evidence="3">cv. AL8/78</strain>
    </source>
</reference>
<keyword evidence="3" id="KW-1185">Reference proteome</keyword>
<proteinExistence type="predicted"/>
<reference evidence="2" key="3">
    <citation type="journal article" date="2017" name="Nature">
        <title>Genome sequence of the progenitor of the wheat D genome Aegilops tauschii.</title>
        <authorList>
            <person name="Luo M.C."/>
            <person name="Gu Y.Q."/>
            <person name="Puiu D."/>
            <person name="Wang H."/>
            <person name="Twardziok S.O."/>
            <person name="Deal K.R."/>
            <person name="Huo N."/>
            <person name="Zhu T."/>
            <person name="Wang L."/>
            <person name="Wang Y."/>
            <person name="McGuire P.E."/>
            <person name="Liu S."/>
            <person name="Long H."/>
            <person name="Ramasamy R.K."/>
            <person name="Rodriguez J.C."/>
            <person name="Van S.L."/>
            <person name="Yuan L."/>
            <person name="Wang Z."/>
            <person name="Xia Z."/>
            <person name="Xiao L."/>
            <person name="Anderson O.D."/>
            <person name="Ouyang S."/>
            <person name="Liang Y."/>
            <person name="Zimin A.V."/>
            <person name="Pertea G."/>
            <person name="Qi P."/>
            <person name="Bennetzen J.L."/>
            <person name="Dai X."/>
            <person name="Dawson M.W."/>
            <person name="Muller H.G."/>
            <person name="Kugler K."/>
            <person name="Rivarola-Duarte L."/>
            <person name="Spannagl M."/>
            <person name="Mayer K.F.X."/>
            <person name="Lu F.H."/>
            <person name="Bevan M.W."/>
            <person name="Leroy P."/>
            <person name="Li P."/>
            <person name="You F.M."/>
            <person name="Sun Q."/>
            <person name="Liu Z."/>
            <person name="Lyons E."/>
            <person name="Wicker T."/>
            <person name="Salzberg S.L."/>
            <person name="Devos K.M."/>
            <person name="Dvorak J."/>
        </authorList>
    </citation>
    <scope>NUCLEOTIDE SEQUENCE [LARGE SCALE GENOMIC DNA]</scope>
    <source>
        <strain evidence="2">cv. AL8/78</strain>
    </source>
</reference>
<evidence type="ECO:0000256" key="1">
    <source>
        <dbReference type="SAM" id="SignalP"/>
    </source>
</evidence>
<keyword evidence="1" id="KW-0732">Signal</keyword>
<accession>A0A453S321</accession>
<dbReference type="AlphaFoldDB" id="A0A453S321"/>
<reference evidence="2" key="5">
    <citation type="journal article" date="2021" name="G3 (Bethesda)">
        <title>Aegilops tauschii genome assembly Aet v5.0 features greater sequence contiguity and improved annotation.</title>
        <authorList>
            <person name="Wang L."/>
            <person name="Zhu T."/>
            <person name="Rodriguez J.C."/>
            <person name="Deal K.R."/>
            <person name="Dubcovsky J."/>
            <person name="McGuire P.E."/>
            <person name="Lux T."/>
            <person name="Spannagl M."/>
            <person name="Mayer K.F.X."/>
            <person name="Baldrich P."/>
            <person name="Meyers B.C."/>
            <person name="Huo N."/>
            <person name="Gu Y.Q."/>
            <person name="Zhou H."/>
            <person name="Devos K.M."/>
            <person name="Bennetzen J.L."/>
            <person name="Unver T."/>
            <person name="Budak H."/>
            <person name="Gulick P.J."/>
            <person name="Galiba G."/>
            <person name="Kalapos B."/>
            <person name="Nelson D.R."/>
            <person name="Li P."/>
            <person name="You F.M."/>
            <person name="Luo M.C."/>
            <person name="Dvorak J."/>
        </authorList>
    </citation>
    <scope>NUCLEOTIDE SEQUENCE [LARGE SCALE GENOMIC DNA]</scope>
    <source>
        <strain evidence="2">cv. AL8/78</strain>
    </source>
</reference>
<dbReference type="Proteomes" id="UP000015105">
    <property type="component" value="Chromosome 7D"/>
</dbReference>
<reference evidence="3" key="2">
    <citation type="journal article" date="2017" name="Nat. Plants">
        <title>The Aegilops tauschii genome reveals multiple impacts of transposons.</title>
        <authorList>
            <person name="Zhao G."/>
            <person name="Zou C."/>
            <person name="Li K."/>
            <person name="Wang K."/>
            <person name="Li T."/>
            <person name="Gao L."/>
            <person name="Zhang X."/>
            <person name="Wang H."/>
            <person name="Yang Z."/>
            <person name="Liu X."/>
            <person name="Jiang W."/>
            <person name="Mao L."/>
            <person name="Kong X."/>
            <person name="Jiao Y."/>
            <person name="Jia J."/>
        </authorList>
    </citation>
    <scope>NUCLEOTIDE SEQUENCE [LARGE SCALE GENOMIC DNA]</scope>
    <source>
        <strain evidence="3">cv. AL8/78</strain>
    </source>
</reference>
<evidence type="ECO:0000313" key="3">
    <source>
        <dbReference type="Proteomes" id="UP000015105"/>
    </source>
</evidence>
<dbReference type="EnsemblPlants" id="AET7Gv20800300.1">
    <property type="protein sequence ID" value="AET7Gv20800300.1"/>
    <property type="gene ID" value="AET7Gv20800300"/>
</dbReference>
<feature type="chain" id="PRO_5019011016" evidence="1">
    <location>
        <begin position="29"/>
        <end position="96"/>
    </location>
</feature>